<keyword evidence="3" id="KW-0677">Repeat</keyword>
<dbReference type="PROSITE" id="PS50106">
    <property type="entry name" value="PDZ"/>
    <property type="match status" value="3"/>
</dbReference>
<evidence type="ECO:0000313" key="8">
    <source>
        <dbReference type="RGD" id="621668"/>
    </source>
</evidence>
<feature type="compositionally biased region" description="Polar residues" evidence="4">
    <location>
        <begin position="323"/>
        <end position="333"/>
    </location>
</feature>
<feature type="domain" description="PDZ" evidence="5">
    <location>
        <begin position="126"/>
        <end position="212"/>
    </location>
</feature>
<dbReference type="InterPro" id="IPR043545">
    <property type="entry name" value="GRIP1/2"/>
</dbReference>
<reference evidence="7" key="1">
    <citation type="submission" date="2005-09" db="EMBL/GenBank/DDBJ databases">
        <authorList>
            <person name="Mural R.J."/>
            <person name="Li P.W."/>
            <person name="Adams M.D."/>
            <person name="Amanatides P.G."/>
            <person name="Baden-Tillson H."/>
            <person name="Barnstead M."/>
            <person name="Chin S.H."/>
            <person name="Dew I."/>
            <person name="Evans C.A."/>
            <person name="Ferriera S."/>
            <person name="Flanigan M."/>
            <person name="Fosler C."/>
            <person name="Glodek A."/>
            <person name="Gu Z."/>
            <person name="Holt R.A."/>
            <person name="Jennings D."/>
            <person name="Kraft C.L."/>
            <person name="Lu F."/>
            <person name="Nguyen T."/>
            <person name="Nusskern D.R."/>
            <person name="Pfannkoch C.M."/>
            <person name="Sitter C."/>
            <person name="Sutton G.G."/>
            <person name="Venter J.C."/>
            <person name="Wang Z."/>
            <person name="Woodage T."/>
            <person name="Zheng X.H."/>
            <person name="Zhong F."/>
        </authorList>
    </citation>
    <scope>NUCLEOTIDE SEQUENCE [LARGE SCALE GENOMIC DNA]</scope>
    <source>
        <strain>BN</strain>
        <strain evidence="7">Sprague-Dawley</strain>
    </source>
</reference>
<dbReference type="Proteomes" id="UP000234681">
    <property type="component" value="Chromosome 4"/>
</dbReference>
<sequence>MLAVSLKWRLGVVRRRPKEEFRGITMVELIKREGSTLGLTISGGTDKDGKPRVSNLRPGGLAARSDLLNVGDYIRSVNGIRLTRLRHDEIITLLKNVGERVVLEVEYELPPPAPENNPRIISKTVDVSLYKEGNSFGFVLRGGAHEDLHKSRPLVLTYVRPGGPADREGSLKVGDRLLSIDGIPLHGASHATAIATLQQCSHEALFQVEYDVATPDTVANASGPLVVEIAKTPGSALGISLTTGSHRNKPAITIDRIKPASVVDRSGALHAGDHILAIDGTSTEHCSLVEATKLLASVTEKVRLEILPAPQSRRPLKPPEAAVSSTPFSSPTMNPAFPCANASTLPRGPMSPRTTAGRRRQRRKEHRSSLSLASSTVGPGGQIVHTETTEVVLCGDPLSGFGLQLQGGIFATETLSSPPLVRFIEPDSPAESHPWLLVHRVCHPKQWDLPREVTQKAWCGAGHHH</sequence>
<dbReference type="SUPFAM" id="SSF50156">
    <property type="entry name" value="PDZ domain-like"/>
    <property type="match status" value="4"/>
</dbReference>
<feature type="domain" description="PDZ" evidence="5">
    <location>
        <begin position="26"/>
        <end position="109"/>
    </location>
</feature>
<evidence type="ECO:0000256" key="4">
    <source>
        <dbReference type="SAM" id="MobiDB-lite"/>
    </source>
</evidence>
<dbReference type="Pfam" id="PF00595">
    <property type="entry name" value="PDZ"/>
    <property type="match status" value="3"/>
</dbReference>
<evidence type="ECO:0000313" key="6">
    <source>
        <dbReference type="EMBL" id="EDL91377.1"/>
    </source>
</evidence>
<dbReference type="GO" id="GO:0005737">
    <property type="term" value="C:cytoplasm"/>
    <property type="evidence" value="ECO:0007669"/>
    <property type="project" value="UniProtKB-SubCell"/>
</dbReference>
<dbReference type="AlphaFoldDB" id="A6IBB1"/>
<dbReference type="PANTHER" id="PTHR46227">
    <property type="entry name" value="GLUTAMATE RECEPTOR-INTERACTING PROTEIN GRIP"/>
    <property type="match status" value="1"/>
</dbReference>
<dbReference type="FunFam" id="2.30.42.10:FF:000023">
    <property type="entry name" value="Glutamate receptor interacting protein 1"/>
    <property type="match status" value="1"/>
</dbReference>
<feature type="compositionally biased region" description="Basic residues" evidence="4">
    <location>
        <begin position="356"/>
        <end position="366"/>
    </location>
</feature>
<dbReference type="RGD" id="621668">
    <property type="gene designation" value="Grip2"/>
</dbReference>
<dbReference type="CDD" id="cd06681">
    <property type="entry name" value="PDZ2_GRIP1-2-like"/>
    <property type="match status" value="1"/>
</dbReference>
<dbReference type="FunFam" id="2.30.42.10:FF:000021">
    <property type="entry name" value="Glutamate receptor interacting protein 1"/>
    <property type="match status" value="1"/>
</dbReference>
<organism evidence="6 7">
    <name type="scientific">Rattus norvegicus</name>
    <name type="common">Rat</name>
    <dbReference type="NCBI Taxonomy" id="10116"/>
    <lineage>
        <taxon>Eukaryota</taxon>
        <taxon>Metazoa</taxon>
        <taxon>Chordata</taxon>
        <taxon>Craniata</taxon>
        <taxon>Vertebrata</taxon>
        <taxon>Euteleostomi</taxon>
        <taxon>Mammalia</taxon>
        <taxon>Eutheria</taxon>
        <taxon>Euarchontoglires</taxon>
        <taxon>Glires</taxon>
        <taxon>Rodentia</taxon>
        <taxon>Myomorpha</taxon>
        <taxon>Muroidea</taxon>
        <taxon>Muridae</taxon>
        <taxon>Murinae</taxon>
        <taxon>Rattus</taxon>
    </lineage>
</organism>
<comment type="subcellular location">
    <subcellularLocation>
        <location evidence="1">Cytoplasm</location>
    </subcellularLocation>
</comment>
<feature type="region of interest" description="Disordered" evidence="4">
    <location>
        <begin position="309"/>
        <end position="382"/>
    </location>
</feature>
<proteinExistence type="predicted"/>
<evidence type="ECO:0000259" key="5">
    <source>
        <dbReference type="PROSITE" id="PS50106"/>
    </source>
</evidence>
<evidence type="ECO:0000256" key="3">
    <source>
        <dbReference type="ARBA" id="ARBA00022737"/>
    </source>
</evidence>
<protein>
    <submittedName>
        <fullName evidence="6">Glutamate receptor interacting protein 2, isoform CRA_c</fullName>
    </submittedName>
</protein>
<name>A6IBB1_RAT</name>
<keyword evidence="6" id="KW-0675">Receptor</keyword>
<dbReference type="CDD" id="cd06687">
    <property type="entry name" value="PDZ1_GRIP1-2-like"/>
    <property type="match status" value="1"/>
</dbReference>
<dbReference type="SMART" id="SM00228">
    <property type="entry name" value="PDZ"/>
    <property type="match status" value="3"/>
</dbReference>
<evidence type="ECO:0000256" key="2">
    <source>
        <dbReference type="ARBA" id="ARBA00022490"/>
    </source>
</evidence>
<dbReference type="EMBL" id="CH473957">
    <property type="protein sequence ID" value="EDL91377.1"/>
    <property type="molecule type" value="Genomic_DNA"/>
</dbReference>
<dbReference type="Gene3D" id="2.30.42.10">
    <property type="match status" value="4"/>
</dbReference>
<dbReference type="PANTHER" id="PTHR46227:SF4">
    <property type="entry name" value="GLUTAMATE RECEPTOR-INTERACTING PROTEIN 2"/>
    <property type="match status" value="1"/>
</dbReference>
<keyword evidence="2" id="KW-0963">Cytoplasm</keyword>
<dbReference type="FunFam" id="2.30.42.10:FF:000031">
    <property type="entry name" value="Glutamate receptor interacting protein 1"/>
    <property type="match status" value="1"/>
</dbReference>
<dbReference type="InterPro" id="IPR036034">
    <property type="entry name" value="PDZ_sf"/>
</dbReference>
<accession>A6IBB1</accession>
<gene>
    <name evidence="6 8" type="primary">Grip2</name>
    <name evidence="6" type="ORF">rCG_56400</name>
</gene>
<evidence type="ECO:0000256" key="1">
    <source>
        <dbReference type="ARBA" id="ARBA00004496"/>
    </source>
</evidence>
<feature type="domain" description="PDZ" evidence="5">
    <location>
        <begin position="226"/>
        <end position="310"/>
    </location>
</feature>
<dbReference type="CDD" id="cd06684">
    <property type="entry name" value="PDZ3_GRIP1-2-like"/>
    <property type="match status" value="1"/>
</dbReference>
<dbReference type="InterPro" id="IPR001478">
    <property type="entry name" value="PDZ"/>
</dbReference>
<evidence type="ECO:0000313" key="7">
    <source>
        <dbReference type="Proteomes" id="UP000234681"/>
    </source>
</evidence>